<proteinExistence type="predicted"/>
<keyword evidence="1" id="KW-1133">Transmembrane helix</keyword>
<evidence type="ECO:0000313" key="3">
    <source>
        <dbReference type="Proteomes" id="UP000692954"/>
    </source>
</evidence>
<dbReference type="OrthoDB" id="306386at2759"/>
<feature type="transmembrane region" description="Helical" evidence="1">
    <location>
        <begin position="131"/>
        <end position="154"/>
    </location>
</feature>
<evidence type="ECO:0000256" key="1">
    <source>
        <dbReference type="SAM" id="Phobius"/>
    </source>
</evidence>
<dbReference type="Proteomes" id="UP000692954">
    <property type="component" value="Unassembled WGS sequence"/>
</dbReference>
<name>A0A8S1LSJ0_9CILI</name>
<gene>
    <name evidence="2" type="ORF">PSON_ATCC_30995.1.T0240343</name>
</gene>
<keyword evidence="1" id="KW-0812">Transmembrane</keyword>
<protein>
    <recommendedName>
        <fullName evidence="4">Transmembrane protein</fullName>
    </recommendedName>
</protein>
<feature type="transmembrane region" description="Helical" evidence="1">
    <location>
        <begin position="166"/>
        <end position="187"/>
    </location>
</feature>
<comment type="caution">
    <text evidence="2">The sequence shown here is derived from an EMBL/GenBank/DDBJ whole genome shotgun (WGS) entry which is preliminary data.</text>
</comment>
<dbReference type="EMBL" id="CAJJDN010000024">
    <property type="protein sequence ID" value="CAD8068771.1"/>
    <property type="molecule type" value="Genomic_DNA"/>
</dbReference>
<accession>A0A8S1LSJ0</accession>
<evidence type="ECO:0008006" key="4">
    <source>
        <dbReference type="Google" id="ProtNLM"/>
    </source>
</evidence>
<reference evidence="2" key="1">
    <citation type="submission" date="2021-01" db="EMBL/GenBank/DDBJ databases">
        <authorList>
            <consortium name="Genoscope - CEA"/>
            <person name="William W."/>
        </authorList>
    </citation>
    <scope>NUCLEOTIDE SEQUENCE</scope>
</reference>
<sequence length="243" mass="28779">MRLQKSQQNKQKILREELMFCCLDEQIKEIDWIYNKQDQEIMQNTIQIKLKIVRDTKEKVHSDQENVIPQKLNNKKQIDSSNLSDLSQDQTYYTQIGQQIDVYEQQKYLEEQQLQLKSSSLEADKNILSQIMLLVSLGIIYEVMFGIMSIIALINEAIYSTPIGTIVYLYVSNSLQFFSLLNVLKLFKDFYNQQIKNLIWISKIGSKKTDLNQNYSFIIPQEYKQDDEMLKKFESRINLITLY</sequence>
<organism evidence="2 3">
    <name type="scientific">Paramecium sonneborni</name>
    <dbReference type="NCBI Taxonomy" id="65129"/>
    <lineage>
        <taxon>Eukaryota</taxon>
        <taxon>Sar</taxon>
        <taxon>Alveolata</taxon>
        <taxon>Ciliophora</taxon>
        <taxon>Intramacronucleata</taxon>
        <taxon>Oligohymenophorea</taxon>
        <taxon>Peniculida</taxon>
        <taxon>Parameciidae</taxon>
        <taxon>Paramecium</taxon>
    </lineage>
</organism>
<dbReference type="AlphaFoldDB" id="A0A8S1LSJ0"/>
<keyword evidence="3" id="KW-1185">Reference proteome</keyword>
<keyword evidence="1" id="KW-0472">Membrane</keyword>
<evidence type="ECO:0000313" key="2">
    <source>
        <dbReference type="EMBL" id="CAD8068771.1"/>
    </source>
</evidence>